<sequence>MNIQTPPKPTPAEQALIDGYGERFSRLAGNPDVVQARDLAFDRFRQSGLPTRRVEAWHYTDLRRLLSDVPAYNQEAMAEPVGELLEHSAIAIAANGQALQADDNIDGVTWRPLTELLADGSLASSLAPRDADDMIGALNASFVSGGWALDIEAGAEIDVPLEIQNVHGGGQVHTRFPVTVGAGAKAVIVERQTGQGAAFVTSLADVTLDEDATVDWIVLQEQPDTVSYLSSFSATLGRNARLRLFVMNAGGRLVREEVVVAVQGEGADFQLRTVNLLAGEGHTDLTMVLDHTVPSTTSTEVVRNVVTGKAKGVFQGRINVHQVAQKTDARMACNTLLMSDDADFSAKPELEIFADDVACGHGATVAEINHDHLFYLMARGISEKEARRLLVKAFVAEVIEELDDEALVEALEARLDGWFADNG</sequence>
<reference evidence="4 5" key="1">
    <citation type="submission" date="2017-10" db="EMBL/GenBank/DDBJ databases">
        <title>Sedimentibacterium mangrovi gen. nov., sp. nov., a novel member of family Phyllobacteriacea isolated from mangrove sediment.</title>
        <authorList>
            <person name="Liao H."/>
            <person name="Tian Y."/>
        </authorList>
    </citation>
    <scope>NUCLEOTIDE SEQUENCE [LARGE SCALE GENOMIC DNA]</scope>
    <source>
        <strain evidence="4 5">X9-2-2</strain>
    </source>
</reference>
<dbReference type="PANTHER" id="PTHR43575">
    <property type="entry name" value="PROTEIN ABCI7, CHLOROPLASTIC"/>
    <property type="match status" value="1"/>
</dbReference>
<feature type="domain" description="SUF system FeS cluster assembly SufBD core" evidence="2">
    <location>
        <begin position="170"/>
        <end position="394"/>
    </location>
</feature>
<evidence type="ECO:0000313" key="4">
    <source>
        <dbReference type="EMBL" id="PHP68060.1"/>
    </source>
</evidence>
<dbReference type="Pfam" id="PF19295">
    <property type="entry name" value="SufBD_N"/>
    <property type="match status" value="1"/>
</dbReference>
<protein>
    <submittedName>
        <fullName evidence="4">Fe-S cluster assembly protein SufD</fullName>
    </submittedName>
</protein>
<dbReference type="InterPro" id="IPR045595">
    <property type="entry name" value="SufBD_N"/>
</dbReference>
<organism evidence="4 5">
    <name type="scientific">Zhengella mangrovi</name>
    <dbReference type="NCBI Taxonomy" id="1982044"/>
    <lineage>
        <taxon>Bacteria</taxon>
        <taxon>Pseudomonadati</taxon>
        <taxon>Pseudomonadota</taxon>
        <taxon>Alphaproteobacteria</taxon>
        <taxon>Hyphomicrobiales</taxon>
        <taxon>Notoacmeibacteraceae</taxon>
        <taxon>Zhengella</taxon>
    </lineage>
</organism>
<evidence type="ECO:0000313" key="5">
    <source>
        <dbReference type="Proteomes" id="UP000221168"/>
    </source>
</evidence>
<feature type="domain" description="SUF system FeS cluster assembly SufBD N-terminal" evidence="3">
    <location>
        <begin position="33"/>
        <end position="68"/>
    </location>
</feature>
<evidence type="ECO:0000259" key="2">
    <source>
        <dbReference type="Pfam" id="PF01458"/>
    </source>
</evidence>
<dbReference type="Pfam" id="PF01458">
    <property type="entry name" value="SUFBD_core"/>
    <property type="match status" value="1"/>
</dbReference>
<dbReference type="Proteomes" id="UP000221168">
    <property type="component" value="Unassembled WGS sequence"/>
</dbReference>
<dbReference type="PANTHER" id="PTHR43575:SF1">
    <property type="entry name" value="PROTEIN ABCI7, CHLOROPLASTIC"/>
    <property type="match status" value="1"/>
</dbReference>
<dbReference type="RefSeq" id="WP_099304486.1">
    <property type="nucleotide sequence ID" value="NZ_PDVP01000002.1"/>
</dbReference>
<keyword evidence="5" id="KW-1185">Reference proteome</keyword>
<comment type="similarity">
    <text evidence="1">Belongs to the iron-sulfur cluster assembly SufBD family.</text>
</comment>
<dbReference type="GO" id="GO:0016226">
    <property type="term" value="P:iron-sulfur cluster assembly"/>
    <property type="evidence" value="ECO:0007669"/>
    <property type="project" value="InterPro"/>
</dbReference>
<dbReference type="SUPFAM" id="SSF101960">
    <property type="entry name" value="Stabilizer of iron transporter SufD"/>
    <property type="match status" value="1"/>
</dbReference>
<dbReference type="EMBL" id="PDVP01000002">
    <property type="protein sequence ID" value="PHP68060.1"/>
    <property type="molecule type" value="Genomic_DNA"/>
</dbReference>
<dbReference type="OrthoDB" id="9768262at2"/>
<evidence type="ECO:0000259" key="3">
    <source>
        <dbReference type="Pfam" id="PF19295"/>
    </source>
</evidence>
<dbReference type="InterPro" id="IPR011542">
    <property type="entry name" value="SUF_FeS_clus_asmbl_SufD"/>
</dbReference>
<accession>A0A2G1QRH7</accession>
<dbReference type="InterPro" id="IPR037284">
    <property type="entry name" value="SUF_FeS_clus_asmbl_SufBD_sf"/>
</dbReference>
<proteinExistence type="inferred from homology"/>
<dbReference type="InterPro" id="IPR055346">
    <property type="entry name" value="Fe-S_cluster_assembly_SufBD"/>
</dbReference>
<name>A0A2G1QRH7_9HYPH</name>
<dbReference type="AlphaFoldDB" id="A0A2G1QRH7"/>
<dbReference type="InterPro" id="IPR000825">
    <property type="entry name" value="SUF_FeS_clus_asmbl_SufBD_core"/>
</dbReference>
<comment type="caution">
    <text evidence="4">The sequence shown here is derived from an EMBL/GenBank/DDBJ whole genome shotgun (WGS) entry which is preliminary data.</text>
</comment>
<evidence type="ECO:0000256" key="1">
    <source>
        <dbReference type="ARBA" id="ARBA00043967"/>
    </source>
</evidence>
<gene>
    <name evidence="4" type="primary">sufD</name>
    <name evidence="4" type="ORF">CSC94_05200</name>
</gene>
<dbReference type="NCBIfam" id="TIGR01981">
    <property type="entry name" value="sufD"/>
    <property type="match status" value="1"/>
</dbReference>